<dbReference type="EMBL" id="CP045737">
    <property type="protein sequence ID" value="QGG42876.1"/>
    <property type="molecule type" value="Genomic_DNA"/>
</dbReference>
<dbReference type="PANTHER" id="PTHR36115:SF6">
    <property type="entry name" value="PROLINE-RICH ANTIGEN HOMOLOG"/>
    <property type="match status" value="1"/>
</dbReference>
<keyword evidence="4 6" id="KW-1133">Transmembrane helix</keyword>
<feature type="transmembrane region" description="Helical" evidence="6">
    <location>
        <begin position="27"/>
        <end position="48"/>
    </location>
</feature>
<dbReference type="RefSeq" id="WP_153654680.1">
    <property type="nucleotide sequence ID" value="NZ_CP045737.1"/>
</dbReference>
<feature type="transmembrane region" description="Helical" evidence="6">
    <location>
        <begin position="60"/>
        <end position="80"/>
    </location>
</feature>
<dbReference type="InterPro" id="IPR010432">
    <property type="entry name" value="RDD"/>
</dbReference>
<feature type="transmembrane region" description="Helical" evidence="6">
    <location>
        <begin position="120"/>
        <end position="139"/>
    </location>
</feature>
<evidence type="ECO:0000256" key="4">
    <source>
        <dbReference type="ARBA" id="ARBA00022989"/>
    </source>
</evidence>
<dbReference type="GO" id="GO:0005886">
    <property type="term" value="C:plasma membrane"/>
    <property type="evidence" value="ECO:0007669"/>
    <property type="project" value="UniProtKB-SubCell"/>
</dbReference>
<keyword evidence="5 6" id="KW-0472">Membrane</keyword>
<evidence type="ECO:0000256" key="1">
    <source>
        <dbReference type="ARBA" id="ARBA00004651"/>
    </source>
</evidence>
<evidence type="ECO:0000256" key="6">
    <source>
        <dbReference type="SAM" id="Phobius"/>
    </source>
</evidence>
<comment type="subcellular location">
    <subcellularLocation>
        <location evidence="1">Cell membrane</location>
        <topology evidence="1">Multi-pass membrane protein</topology>
    </subcellularLocation>
</comment>
<organism evidence="8 9">
    <name type="scientific">Aeromicrobium yanjiei</name>
    <dbReference type="NCBI Taxonomy" id="2662028"/>
    <lineage>
        <taxon>Bacteria</taxon>
        <taxon>Bacillati</taxon>
        <taxon>Actinomycetota</taxon>
        <taxon>Actinomycetes</taxon>
        <taxon>Propionibacteriales</taxon>
        <taxon>Nocardioidaceae</taxon>
        <taxon>Aeromicrobium</taxon>
    </lineage>
</organism>
<gene>
    <name evidence="8" type="ORF">GEV26_16665</name>
</gene>
<dbReference type="InterPro" id="IPR051791">
    <property type="entry name" value="Pra-immunoreactive"/>
</dbReference>
<evidence type="ECO:0000256" key="5">
    <source>
        <dbReference type="ARBA" id="ARBA00023136"/>
    </source>
</evidence>
<dbReference type="Pfam" id="PF06271">
    <property type="entry name" value="RDD"/>
    <property type="match status" value="1"/>
</dbReference>
<sequence>MTEPYPTSPQAPQGASSGGLASWGLRVAATIIDVLPPLAVAIVLTFVFGSTETSDGQASFELSGLPFVLNLLFGLGWLLYNTGAMQGRTGQSLGKKVMKIALVGAATRQPVGFGLSIARSFLHILDAIPCYIGFLWPLWDKENRTFADMILDTRVVKA</sequence>
<protein>
    <submittedName>
        <fullName evidence="8">RDD family protein</fullName>
    </submittedName>
</protein>
<keyword evidence="9" id="KW-1185">Reference proteome</keyword>
<dbReference type="PANTHER" id="PTHR36115">
    <property type="entry name" value="PROLINE-RICH ANTIGEN HOMOLOG-RELATED"/>
    <property type="match status" value="1"/>
</dbReference>
<keyword evidence="3 6" id="KW-0812">Transmembrane</keyword>
<feature type="domain" description="RDD" evidence="7">
    <location>
        <begin position="20"/>
        <end position="151"/>
    </location>
</feature>
<evidence type="ECO:0000313" key="8">
    <source>
        <dbReference type="EMBL" id="QGG42876.1"/>
    </source>
</evidence>
<dbReference type="KEGG" id="aef:GEV26_16665"/>
<dbReference type="Proteomes" id="UP000392064">
    <property type="component" value="Chromosome"/>
</dbReference>
<evidence type="ECO:0000256" key="2">
    <source>
        <dbReference type="ARBA" id="ARBA00022475"/>
    </source>
</evidence>
<evidence type="ECO:0000313" key="9">
    <source>
        <dbReference type="Proteomes" id="UP000392064"/>
    </source>
</evidence>
<evidence type="ECO:0000259" key="7">
    <source>
        <dbReference type="Pfam" id="PF06271"/>
    </source>
</evidence>
<accession>A0A5Q2MNK3</accession>
<proteinExistence type="predicted"/>
<dbReference type="AlphaFoldDB" id="A0A5Q2MNK3"/>
<keyword evidence="2" id="KW-1003">Cell membrane</keyword>
<reference evidence="8 9" key="1">
    <citation type="submission" date="2019-11" db="EMBL/GenBank/DDBJ databases">
        <authorList>
            <person name="Li J."/>
        </authorList>
    </citation>
    <scope>NUCLEOTIDE SEQUENCE [LARGE SCALE GENOMIC DNA]</scope>
    <source>
        <strain evidence="8 9">MF47</strain>
    </source>
</reference>
<name>A0A5Q2MNK3_9ACTN</name>
<evidence type="ECO:0000256" key="3">
    <source>
        <dbReference type="ARBA" id="ARBA00022692"/>
    </source>
</evidence>